<keyword evidence="7" id="KW-0560">Oxidoreductase</keyword>
<evidence type="ECO:0000256" key="6">
    <source>
        <dbReference type="ARBA" id="ARBA00022801"/>
    </source>
</evidence>
<accession>A0A4U0WQM0</accession>
<dbReference type="PROSITE" id="PS00071">
    <property type="entry name" value="GAPDH"/>
    <property type="match status" value="1"/>
</dbReference>
<dbReference type="InterPro" id="IPR006424">
    <property type="entry name" value="Glyceraldehyde-3-P_DH_1"/>
</dbReference>
<comment type="similarity">
    <text evidence="4">Belongs to the histone deacetylase family. HD type 2 subfamily.</text>
</comment>
<dbReference type="GO" id="GO:0006006">
    <property type="term" value="P:glucose metabolic process"/>
    <property type="evidence" value="ECO:0007669"/>
    <property type="project" value="InterPro"/>
</dbReference>
<dbReference type="Pfam" id="PF00850">
    <property type="entry name" value="Hist_deacetyl"/>
    <property type="match status" value="1"/>
</dbReference>
<evidence type="ECO:0000256" key="2">
    <source>
        <dbReference type="ARBA" id="ARBA00004869"/>
    </source>
</evidence>
<dbReference type="FunFam" id="3.40.800.20:FF:000005">
    <property type="entry name" value="histone deacetylase 6"/>
    <property type="match status" value="1"/>
</dbReference>
<keyword evidence="6" id="KW-0378">Hydrolase</keyword>
<evidence type="ECO:0000256" key="1">
    <source>
        <dbReference type="ARBA" id="ARBA00004123"/>
    </source>
</evidence>
<comment type="subcellular location">
    <subcellularLocation>
        <location evidence="1">Nucleus</location>
    </subcellularLocation>
</comment>
<evidence type="ECO:0000256" key="7">
    <source>
        <dbReference type="ARBA" id="ARBA00023002"/>
    </source>
</evidence>
<feature type="region of interest" description="Disordered" evidence="13">
    <location>
        <begin position="388"/>
        <end position="428"/>
    </location>
</feature>
<dbReference type="InterPro" id="IPR019154">
    <property type="entry name" value="Arb2-like_domain"/>
</dbReference>
<dbReference type="Pfam" id="PF02800">
    <property type="entry name" value="Gp_dh_C"/>
    <property type="match status" value="1"/>
</dbReference>
<dbReference type="InterPro" id="IPR020828">
    <property type="entry name" value="GlycerAld_3-P_DH_NAD(P)-bd"/>
</dbReference>
<dbReference type="SMART" id="SM00846">
    <property type="entry name" value="Gp_dh_N"/>
    <property type="match status" value="1"/>
</dbReference>
<keyword evidence="16" id="KW-1185">Reference proteome</keyword>
<evidence type="ECO:0000256" key="13">
    <source>
        <dbReference type="SAM" id="MobiDB-lite"/>
    </source>
</evidence>
<dbReference type="PANTHER" id="PTHR10836">
    <property type="entry name" value="GLYCERALDEHYDE 3-PHOSPHATE DEHYDROGENASE"/>
    <property type="match status" value="1"/>
</dbReference>
<dbReference type="UniPathway" id="UPA00109">
    <property type="reaction ID" value="UER00184"/>
</dbReference>
<comment type="caution">
    <text evidence="15">The sequence shown here is derived from an EMBL/GenBank/DDBJ whole genome shotgun (WGS) entry which is preliminary data.</text>
</comment>
<feature type="non-terminal residue" evidence="15">
    <location>
        <position position="884"/>
    </location>
</feature>
<dbReference type="GO" id="GO:0005829">
    <property type="term" value="C:cytosol"/>
    <property type="evidence" value="ECO:0007669"/>
    <property type="project" value="TreeGrafter"/>
</dbReference>
<dbReference type="InterPro" id="IPR037138">
    <property type="entry name" value="His_deacetylse_dom_sf"/>
</dbReference>
<dbReference type="InterPro" id="IPR023801">
    <property type="entry name" value="His_deacetylse_dom"/>
</dbReference>
<comment type="catalytic activity">
    <reaction evidence="11">
        <text>N(6)-acetyl-L-lysyl-[histone] + H2O = L-lysyl-[histone] + acetate</text>
        <dbReference type="Rhea" id="RHEA:58196"/>
        <dbReference type="Rhea" id="RHEA-COMP:9845"/>
        <dbReference type="Rhea" id="RHEA-COMP:11338"/>
        <dbReference type="ChEBI" id="CHEBI:15377"/>
        <dbReference type="ChEBI" id="CHEBI:29969"/>
        <dbReference type="ChEBI" id="CHEBI:30089"/>
        <dbReference type="ChEBI" id="CHEBI:61930"/>
        <dbReference type="EC" id="3.5.1.98"/>
    </reaction>
</comment>
<dbReference type="PANTHER" id="PTHR10836:SF76">
    <property type="entry name" value="GLYCERALDEHYDE-3-PHOSPHATE DEHYDROGENASE-RELATED"/>
    <property type="match status" value="1"/>
</dbReference>
<dbReference type="NCBIfam" id="TIGR01534">
    <property type="entry name" value="GAPDH-I"/>
    <property type="match status" value="1"/>
</dbReference>
<evidence type="ECO:0000256" key="9">
    <source>
        <dbReference type="ARBA" id="ARBA00023152"/>
    </source>
</evidence>
<comment type="similarity">
    <text evidence="3 12">Belongs to the glyceraldehyde-3-phosphate dehydrogenase family.</text>
</comment>
<dbReference type="GO" id="GO:0004365">
    <property type="term" value="F:glyceraldehyde-3-phosphate dehydrogenase (NAD+) (phosphorylating) activity"/>
    <property type="evidence" value="ECO:0007669"/>
    <property type="project" value="TreeGrafter"/>
</dbReference>
<evidence type="ECO:0000256" key="5">
    <source>
        <dbReference type="ARBA" id="ARBA00011881"/>
    </source>
</evidence>
<dbReference type="OrthoDB" id="1152826at2759"/>
<evidence type="ECO:0000259" key="14">
    <source>
        <dbReference type="SMART" id="SM00846"/>
    </source>
</evidence>
<dbReference type="STRING" id="331657.A0A4U0WQM0"/>
<keyword evidence="8" id="KW-0520">NAD</keyword>
<dbReference type="GO" id="GO:0005634">
    <property type="term" value="C:nucleus"/>
    <property type="evidence" value="ECO:0007669"/>
    <property type="project" value="UniProtKB-SubCell"/>
</dbReference>
<gene>
    <name evidence="15" type="ORF">B0A49_08057</name>
</gene>
<dbReference type="InterPro" id="IPR020830">
    <property type="entry name" value="GlycerAld_3-P_DH_AS"/>
</dbReference>
<dbReference type="GO" id="GO:0050661">
    <property type="term" value="F:NADP binding"/>
    <property type="evidence" value="ECO:0007669"/>
    <property type="project" value="InterPro"/>
</dbReference>
<evidence type="ECO:0000313" key="15">
    <source>
        <dbReference type="EMBL" id="TKA65710.1"/>
    </source>
</evidence>
<dbReference type="EMBL" id="NAJN01001108">
    <property type="protein sequence ID" value="TKA65710.1"/>
    <property type="molecule type" value="Genomic_DNA"/>
</dbReference>
<dbReference type="CDD" id="cd05214">
    <property type="entry name" value="GAPDH_I_N"/>
    <property type="match status" value="1"/>
</dbReference>
<feature type="domain" description="Glyceraldehyde 3-phosphate dehydrogenase NAD(P) binding" evidence="14">
    <location>
        <begin position="3"/>
        <end position="151"/>
    </location>
</feature>
<comment type="subunit">
    <text evidence="5">Homotetramer.</text>
</comment>
<dbReference type="Pfam" id="PF00044">
    <property type="entry name" value="Gp_dh_N"/>
    <property type="match status" value="1"/>
</dbReference>
<dbReference type="InterPro" id="IPR020829">
    <property type="entry name" value="GlycerAld_3-P_DH_cat"/>
</dbReference>
<dbReference type="SUPFAM" id="SSF51735">
    <property type="entry name" value="NAD(P)-binding Rossmann-fold domains"/>
    <property type="match status" value="1"/>
</dbReference>
<dbReference type="GO" id="GO:0051287">
    <property type="term" value="F:NAD binding"/>
    <property type="evidence" value="ECO:0007669"/>
    <property type="project" value="InterPro"/>
</dbReference>
<keyword evidence="10" id="KW-0539">Nucleus</keyword>
<keyword evidence="9" id="KW-0324">Glycolysis</keyword>
<protein>
    <recommendedName>
        <fullName evidence="14">Glyceraldehyde 3-phosphate dehydrogenase NAD(P) binding domain-containing protein</fullName>
    </recommendedName>
</protein>
<dbReference type="PRINTS" id="PR00078">
    <property type="entry name" value="G3PDHDRGNASE"/>
</dbReference>
<dbReference type="SUPFAM" id="SSF55347">
    <property type="entry name" value="Glyceraldehyde-3-phosphate dehydrogenase-like, C-terminal domain"/>
    <property type="match status" value="1"/>
</dbReference>
<dbReference type="SUPFAM" id="SSF52768">
    <property type="entry name" value="Arginase/deacetylase"/>
    <property type="match status" value="1"/>
</dbReference>
<dbReference type="AlphaFoldDB" id="A0A4U0WQM0"/>
<dbReference type="Pfam" id="PF09757">
    <property type="entry name" value="Arb2-like"/>
    <property type="match status" value="1"/>
</dbReference>
<dbReference type="InterPro" id="IPR020831">
    <property type="entry name" value="GlycerAld/Erythrose_P_DH"/>
</dbReference>
<evidence type="ECO:0000313" key="16">
    <source>
        <dbReference type="Proteomes" id="UP000308768"/>
    </source>
</evidence>
<dbReference type="InterPro" id="IPR036291">
    <property type="entry name" value="NAD(P)-bd_dom_sf"/>
</dbReference>
<dbReference type="GO" id="GO:0006096">
    <property type="term" value="P:glycolytic process"/>
    <property type="evidence" value="ECO:0007669"/>
    <property type="project" value="UniProtKB-UniPathway"/>
</dbReference>
<evidence type="ECO:0000256" key="8">
    <source>
        <dbReference type="ARBA" id="ARBA00023027"/>
    </source>
</evidence>
<evidence type="ECO:0000256" key="12">
    <source>
        <dbReference type="RuleBase" id="RU000397"/>
    </source>
</evidence>
<proteinExistence type="inferred from homology"/>
<dbReference type="FunFam" id="3.30.360.10:FF:000001">
    <property type="entry name" value="Glyceraldehyde-3-phosphate dehydrogenase"/>
    <property type="match status" value="1"/>
</dbReference>
<comment type="pathway">
    <text evidence="2">Carbohydrate degradation; glycolysis; pyruvate from D-glyceraldehyde 3-phosphate: step 1/5.</text>
</comment>
<dbReference type="CDD" id="cd18126">
    <property type="entry name" value="GAPDH_I_C"/>
    <property type="match status" value="1"/>
</dbReference>
<dbReference type="InterPro" id="IPR023696">
    <property type="entry name" value="Ureohydrolase_dom_sf"/>
</dbReference>
<evidence type="ECO:0000256" key="4">
    <source>
        <dbReference type="ARBA" id="ARBA00007738"/>
    </source>
</evidence>
<organism evidence="15 16">
    <name type="scientific">Cryomyces minteri</name>
    <dbReference type="NCBI Taxonomy" id="331657"/>
    <lineage>
        <taxon>Eukaryota</taxon>
        <taxon>Fungi</taxon>
        <taxon>Dikarya</taxon>
        <taxon>Ascomycota</taxon>
        <taxon>Pezizomycotina</taxon>
        <taxon>Dothideomycetes</taxon>
        <taxon>Dothideomycetes incertae sedis</taxon>
        <taxon>Cryomyces</taxon>
    </lineage>
</organism>
<dbReference type="Gene3D" id="3.30.360.10">
    <property type="entry name" value="Dihydrodipicolinate Reductase, domain 2"/>
    <property type="match status" value="1"/>
</dbReference>
<sequence length="884" mass="96848">MPVKVGINGFGRIGRIVFRNAVEHGDVDIVAVNDPFIEPHYAAYMLKYDSTHGQFKGEIEVDGNDLTVNGKKVRFYTERDPANIPWSETGAYYVVESTGVFTTTDKAKAHLKGGAKKVVISAPSADAPMFVMGVNEKTYKSDIEVISNASCTTNCLAPLAKVIHDNYTIVEGLMTTIHSYTATQKTVDGPSAKDWRGGRTAAQNIIPSSTGAAKAVGKVIPDLNGKLTGMSMRVPTSNVSVVDLTCRIEKGASYDEIKKTIKAAAEGEMKGILAYTEDEIVSTDMCGNSNSSIFDAKAGISLNNNFVKLVSWYDNEWGYSRRVLDLLVYIAKVDAAAVINMVLGANVLQEFGNLETTEPLEPLGPSSLEANRKFTNGTMPGHRLHASPQGVATPLHPSHLGRTPEVVNSTSSSSGSAPTTPNQEGGSPMENVRYHDRTVVQIAIPKPRFPALPYLSSQSGLVYDDRMRNHAEPLPLHDVDDPHLEQPARISAIYQELVSAGLVYDYNDSSRPSKYQLARIDARQATAEEISLVHSREHYDWVRTLQGKTNEELHEIGETFDSIYLNRATWLCASLSAGGAIEACKEVVTGLVKNSIAVIRPPGHHAERDTSRGFCIFNNASIAAKVCQRDYPDLCRKILVVDWDIHHGNGIQEAFYKDPNVLYISLHVHRDGDFYPYSDYGDHLHCGESAGLGMNVNIPWSDVGMSDGDYMFAFQHVVMPIATEFDPDFVIVSAGFDAAAGDPLGRCFVSPAGYAHMTHMLMSLAKGKITVCLEGGYNLVAISKSALAVTRTLMGEPPDRLVSNEASPSGIDTVHKVVRQQSTFWKCILPKKIVIDPGEPKGERMHDVVRALQSDEFFKKYNMMPLFIHRKKISKSFINQVLAT</sequence>
<dbReference type="GO" id="GO:0141221">
    <property type="term" value="F:histone deacetylase activity, hydrolytic mechanism"/>
    <property type="evidence" value="ECO:0007669"/>
    <property type="project" value="UniProtKB-EC"/>
</dbReference>
<evidence type="ECO:0000256" key="3">
    <source>
        <dbReference type="ARBA" id="ARBA00007406"/>
    </source>
</evidence>
<dbReference type="Gene3D" id="3.40.50.720">
    <property type="entry name" value="NAD(P)-binding Rossmann-like Domain"/>
    <property type="match status" value="1"/>
</dbReference>
<evidence type="ECO:0000256" key="10">
    <source>
        <dbReference type="ARBA" id="ARBA00023242"/>
    </source>
</evidence>
<dbReference type="Gene3D" id="3.40.800.20">
    <property type="entry name" value="Histone deacetylase domain"/>
    <property type="match status" value="1"/>
</dbReference>
<dbReference type="FunFam" id="3.40.50.720:FF:000020">
    <property type="entry name" value="Glyceraldehyde-3-phosphate dehydrogenase"/>
    <property type="match status" value="1"/>
</dbReference>
<dbReference type="Proteomes" id="UP000308768">
    <property type="component" value="Unassembled WGS sequence"/>
</dbReference>
<name>A0A4U0WQM0_9PEZI</name>
<reference evidence="15 16" key="1">
    <citation type="submission" date="2017-03" db="EMBL/GenBank/DDBJ databases">
        <title>Genomes of endolithic fungi from Antarctica.</title>
        <authorList>
            <person name="Coleine C."/>
            <person name="Masonjones S."/>
            <person name="Stajich J.E."/>
        </authorList>
    </citation>
    <scope>NUCLEOTIDE SEQUENCE [LARGE SCALE GENOMIC DNA]</scope>
    <source>
        <strain evidence="15 16">CCFEE 5187</strain>
    </source>
</reference>
<evidence type="ECO:0000256" key="11">
    <source>
        <dbReference type="ARBA" id="ARBA00048287"/>
    </source>
</evidence>